<accession>A0A453TAG5</accession>
<feature type="region of interest" description="Disordered" evidence="1">
    <location>
        <begin position="1"/>
        <end position="31"/>
    </location>
</feature>
<reference evidence="2" key="4">
    <citation type="submission" date="2019-03" db="UniProtKB">
        <authorList>
            <consortium name="EnsemblPlants"/>
        </authorList>
    </citation>
    <scope>IDENTIFICATION</scope>
</reference>
<feature type="compositionally biased region" description="Acidic residues" evidence="1">
    <location>
        <begin position="8"/>
        <end position="20"/>
    </location>
</feature>
<feature type="compositionally biased region" description="Basic and acidic residues" evidence="1">
    <location>
        <begin position="21"/>
        <end position="31"/>
    </location>
</feature>
<sequence length="71" mass="8168">DYVCTDEGKDDEATLSEEEELAKKDGPDPSDEIKLLQKESEIPLEELLARYPKVCRFSICFLQLHFTVVHL</sequence>
<dbReference type="AlphaFoldDB" id="A0A453TAG5"/>
<name>A0A453TAG5_AEGTS</name>
<evidence type="ECO:0000313" key="2">
    <source>
        <dbReference type="EnsemblPlants" id="AET7Gv21313100.35"/>
    </source>
</evidence>
<proteinExistence type="predicted"/>
<organism evidence="2 3">
    <name type="scientific">Aegilops tauschii subsp. strangulata</name>
    <name type="common">Goatgrass</name>
    <dbReference type="NCBI Taxonomy" id="200361"/>
    <lineage>
        <taxon>Eukaryota</taxon>
        <taxon>Viridiplantae</taxon>
        <taxon>Streptophyta</taxon>
        <taxon>Embryophyta</taxon>
        <taxon>Tracheophyta</taxon>
        <taxon>Spermatophyta</taxon>
        <taxon>Magnoliopsida</taxon>
        <taxon>Liliopsida</taxon>
        <taxon>Poales</taxon>
        <taxon>Poaceae</taxon>
        <taxon>BOP clade</taxon>
        <taxon>Pooideae</taxon>
        <taxon>Triticodae</taxon>
        <taxon>Triticeae</taxon>
        <taxon>Triticinae</taxon>
        <taxon>Aegilops</taxon>
    </lineage>
</organism>
<evidence type="ECO:0000256" key="1">
    <source>
        <dbReference type="SAM" id="MobiDB-lite"/>
    </source>
</evidence>
<protein>
    <submittedName>
        <fullName evidence="2">Uncharacterized protein</fullName>
    </submittedName>
</protein>
<reference evidence="3" key="2">
    <citation type="journal article" date="2017" name="Nat. Plants">
        <title>The Aegilops tauschii genome reveals multiple impacts of transposons.</title>
        <authorList>
            <person name="Zhao G."/>
            <person name="Zou C."/>
            <person name="Li K."/>
            <person name="Wang K."/>
            <person name="Li T."/>
            <person name="Gao L."/>
            <person name="Zhang X."/>
            <person name="Wang H."/>
            <person name="Yang Z."/>
            <person name="Liu X."/>
            <person name="Jiang W."/>
            <person name="Mao L."/>
            <person name="Kong X."/>
            <person name="Jiao Y."/>
            <person name="Jia J."/>
        </authorList>
    </citation>
    <scope>NUCLEOTIDE SEQUENCE [LARGE SCALE GENOMIC DNA]</scope>
    <source>
        <strain evidence="3">cv. AL8/78</strain>
    </source>
</reference>
<dbReference type="Gramene" id="AET7Gv21313100.35">
    <property type="protein sequence ID" value="AET7Gv21313100.35"/>
    <property type="gene ID" value="AET7Gv21313100"/>
</dbReference>
<dbReference type="Proteomes" id="UP000015105">
    <property type="component" value="Chromosome 7D"/>
</dbReference>
<dbReference type="EnsemblPlants" id="AET7Gv21313100.35">
    <property type="protein sequence ID" value="AET7Gv21313100.35"/>
    <property type="gene ID" value="AET7Gv21313100"/>
</dbReference>
<reference evidence="2" key="3">
    <citation type="journal article" date="2017" name="Nature">
        <title>Genome sequence of the progenitor of the wheat D genome Aegilops tauschii.</title>
        <authorList>
            <person name="Luo M.C."/>
            <person name="Gu Y.Q."/>
            <person name="Puiu D."/>
            <person name="Wang H."/>
            <person name="Twardziok S.O."/>
            <person name="Deal K.R."/>
            <person name="Huo N."/>
            <person name="Zhu T."/>
            <person name="Wang L."/>
            <person name="Wang Y."/>
            <person name="McGuire P.E."/>
            <person name="Liu S."/>
            <person name="Long H."/>
            <person name="Ramasamy R.K."/>
            <person name="Rodriguez J.C."/>
            <person name="Van S.L."/>
            <person name="Yuan L."/>
            <person name="Wang Z."/>
            <person name="Xia Z."/>
            <person name="Xiao L."/>
            <person name="Anderson O.D."/>
            <person name="Ouyang S."/>
            <person name="Liang Y."/>
            <person name="Zimin A.V."/>
            <person name="Pertea G."/>
            <person name="Qi P."/>
            <person name="Bennetzen J.L."/>
            <person name="Dai X."/>
            <person name="Dawson M.W."/>
            <person name="Muller H.G."/>
            <person name="Kugler K."/>
            <person name="Rivarola-Duarte L."/>
            <person name="Spannagl M."/>
            <person name="Mayer K.F.X."/>
            <person name="Lu F.H."/>
            <person name="Bevan M.W."/>
            <person name="Leroy P."/>
            <person name="Li P."/>
            <person name="You F.M."/>
            <person name="Sun Q."/>
            <person name="Liu Z."/>
            <person name="Lyons E."/>
            <person name="Wicker T."/>
            <person name="Salzberg S.L."/>
            <person name="Devos K.M."/>
            <person name="Dvorak J."/>
        </authorList>
    </citation>
    <scope>NUCLEOTIDE SEQUENCE [LARGE SCALE GENOMIC DNA]</scope>
    <source>
        <strain evidence="2">cv. AL8/78</strain>
    </source>
</reference>
<keyword evidence="3" id="KW-1185">Reference proteome</keyword>
<reference evidence="2" key="5">
    <citation type="journal article" date="2021" name="G3 (Bethesda)">
        <title>Aegilops tauschii genome assembly Aet v5.0 features greater sequence contiguity and improved annotation.</title>
        <authorList>
            <person name="Wang L."/>
            <person name="Zhu T."/>
            <person name="Rodriguez J.C."/>
            <person name="Deal K.R."/>
            <person name="Dubcovsky J."/>
            <person name="McGuire P.E."/>
            <person name="Lux T."/>
            <person name="Spannagl M."/>
            <person name="Mayer K.F.X."/>
            <person name="Baldrich P."/>
            <person name="Meyers B.C."/>
            <person name="Huo N."/>
            <person name="Gu Y.Q."/>
            <person name="Zhou H."/>
            <person name="Devos K.M."/>
            <person name="Bennetzen J.L."/>
            <person name="Unver T."/>
            <person name="Budak H."/>
            <person name="Gulick P.J."/>
            <person name="Galiba G."/>
            <person name="Kalapos B."/>
            <person name="Nelson D.R."/>
            <person name="Li P."/>
            <person name="You F.M."/>
            <person name="Luo M.C."/>
            <person name="Dvorak J."/>
        </authorList>
    </citation>
    <scope>NUCLEOTIDE SEQUENCE [LARGE SCALE GENOMIC DNA]</scope>
    <source>
        <strain evidence="2">cv. AL8/78</strain>
    </source>
</reference>
<evidence type="ECO:0000313" key="3">
    <source>
        <dbReference type="Proteomes" id="UP000015105"/>
    </source>
</evidence>
<reference evidence="3" key="1">
    <citation type="journal article" date="2014" name="Science">
        <title>Ancient hybridizations among the ancestral genomes of bread wheat.</title>
        <authorList>
            <consortium name="International Wheat Genome Sequencing Consortium,"/>
            <person name="Marcussen T."/>
            <person name="Sandve S.R."/>
            <person name="Heier L."/>
            <person name="Spannagl M."/>
            <person name="Pfeifer M."/>
            <person name="Jakobsen K.S."/>
            <person name="Wulff B.B."/>
            <person name="Steuernagel B."/>
            <person name="Mayer K.F."/>
            <person name="Olsen O.A."/>
        </authorList>
    </citation>
    <scope>NUCLEOTIDE SEQUENCE [LARGE SCALE GENOMIC DNA]</scope>
    <source>
        <strain evidence="3">cv. AL8/78</strain>
    </source>
</reference>